<comment type="subcellular location">
    <subcellularLocation>
        <location evidence="5">Cell membrane</location>
        <topology evidence="5">Multi-pass membrane protein</topology>
    </subcellularLocation>
    <subcellularLocation>
        <location evidence="1">Membrane</location>
        <topology evidence="1">Multi-pass membrane protein</topology>
    </subcellularLocation>
</comment>
<keyword evidence="4 5" id="KW-0472">Membrane</keyword>
<dbReference type="PROSITE" id="PS50928">
    <property type="entry name" value="ABC_TM1"/>
    <property type="match status" value="1"/>
</dbReference>
<evidence type="ECO:0000256" key="1">
    <source>
        <dbReference type="ARBA" id="ARBA00004141"/>
    </source>
</evidence>
<evidence type="ECO:0000256" key="5">
    <source>
        <dbReference type="RuleBase" id="RU363032"/>
    </source>
</evidence>
<feature type="transmembrane region" description="Helical" evidence="5">
    <location>
        <begin position="217"/>
        <end position="245"/>
    </location>
</feature>
<feature type="compositionally biased region" description="Basic and acidic residues" evidence="6">
    <location>
        <begin position="1"/>
        <end position="10"/>
    </location>
</feature>
<evidence type="ECO:0000259" key="7">
    <source>
        <dbReference type="PROSITE" id="PS50928"/>
    </source>
</evidence>
<keyword evidence="5" id="KW-0813">Transport</keyword>
<evidence type="ECO:0000256" key="4">
    <source>
        <dbReference type="ARBA" id="ARBA00023136"/>
    </source>
</evidence>
<dbReference type="EMBL" id="DXBY01000019">
    <property type="protein sequence ID" value="HIZ34312.1"/>
    <property type="molecule type" value="Genomic_DNA"/>
</dbReference>
<dbReference type="InterPro" id="IPR035906">
    <property type="entry name" value="MetI-like_sf"/>
</dbReference>
<reference evidence="8" key="2">
    <citation type="submission" date="2021-04" db="EMBL/GenBank/DDBJ databases">
        <authorList>
            <person name="Gilroy R."/>
        </authorList>
    </citation>
    <scope>NUCLEOTIDE SEQUENCE</scope>
    <source>
        <strain evidence="8">ChiGjej4B4-7305</strain>
    </source>
</reference>
<dbReference type="GO" id="GO:0055085">
    <property type="term" value="P:transmembrane transport"/>
    <property type="evidence" value="ECO:0007669"/>
    <property type="project" value="InterPro"/>
</dbReference>
<keyword evidence="3 5" id="KW-1133">Transmembrane helix</keyword>
<dbReference type="GO" id="GO:0005886">
    <property type="term" value="C:plasma membrane"/>
    <property type="evidence" value="ECO:0007669"/>
    <property type="project" value="UniProtKB-SubCell"/>
</dbReference>
<proteinExistence type="inferred from homology"/>
<comment type="similarity">
    <text evidence="5">Belongs to the binding-protein-dependent transport system permease family.</text>
</comment>
<comment type="caution">
    <text evidence="8">The sequence shown here is derived from an EMBL/GenBank/DDBJ whole genome shotgun (WGS) entry which is preliminary data.</text>
</comment>
<evidence type="ECO:0000256" key="6">
    <source>
        <dbReference type="SAM" id="MobiDB-lite"/>
    </source>
</evidence>
<dbReference type="CDD" id="cd06261">
    <property type="entry name" value="TM_PBP2"/>
    <property type="match status" value="1"/>
</dbReference>
<evidence type="ECO:0000256" key="2">
    <source>
        <dbReference type="ARBA" id="ARBA00022692"/>
    </source>
</evidence>
<feature type="transmembrane region" description="Helical" evidence="5">
    <location>
        <begin position="84"/>
        <end position="106"/>
    </location>
</feature>
<evidence type="ECO:0000313" key="8">
    <source>
        <dbReference type="EMBL" id="HIZ34312.1"/>
    </source>
</evidence>
<feature type="compositionally biased region" description="Polar residues" evidence="6">
    <location>
        <begin position="13"/>
        <end position="33"/>
    </location>
</feature>
<dbReference type="InterPro" id="IPR025966">
    <property type="entry name" value="OppC_N"/>
</dbReference>
<dbReference type="AlphaFoldDB" id="A0A9D2J2X4"/>
<dbReference type="Pfam" id="PF00528">
    <property type="entry name" value="BPD_transp_1"/>
    <property type="match status" value="1"/>
</dbReference>
<sequence>MTEETDRSLDRVGSSTTDDLEVSSSAAEGTTMVQDGMEVPTPAPGDDAAVAPSAAEPTRTSTALQGGTQSQWRLVYRRFRRHKVAFVSVWVVVAIYFVVAFAEILAPTTATAQRPDYTYAPPQQLHIYHETEGFGLYVNDFTVTQNPETFANEFEIDEDSYIPVGLFVSGTPYELWGLFDMDLHLIGPEDPNQPMFLWGADSSGRDLLSRVVYGSRVSLSIGLVGVAVSLILGVILGGISGYYGGKPDTLIQRLIEFLMSIPTMPLWLALSAAIPATWGPLGRYFAITAILSVIGWTGMAREVRGKFLSLREEDFITAALLDGCSRPRIIFRHMVPSFSSHLIASLTMSVPGMILGETALSFLGLGLQSPAVSWGVLLQDAQNIRTIETAPWLMLPGLALFITVLAMNFVGDGLRDAADPYK</sequence>
<dbReference type="InterPro" id="IPR000515">
    <property type="entry name" value="MetI-like"/>
</dbReference>
<evidence type="ECO:0000313" key="9">
    <source>
        <dbReference type="Proteomes" id="UP000824037"/>
    </source>
</evidence>
<dbReference type="Gene3D" id="1.10.3720.10">
    <property type="entry name" value="MetI-like"/>
    <property type="match status" value="1"/>
</dbReference>
<dbReference type="Proteomes" id="UP000824037">
    <property type="component" value="Unassembled WGS sequence"/>
</dbReference>
<dbReference type="SUPFAM" id="SSF161098">
    <property type="entry name" value="MetI-like"/>
    <property type="match status" value="1"/>
</dbReference>
<keyword evidence="2 5" id="KW-0812">Transmembrane</keyword>
<evidence type="ECO:0000256" key="3">
    <source>
        <dbReference type="ARBA" id="ARBA00022989"/>
    </source>
</evidence>
<accession>A0A9D2J2X4</accession>
<feature type="transmembrane region" description="Helical" evidence="5">
    <location>
        <begin position="284"/>
        <end position="301"/>
    </location>
</feature>
<dbReference type="PANTHER" id="PTHR43839:SF3">
    <property type="entry name" value="OLIGOPEPTIDE ABC TRANSPORTER, PERMEASE PROTEIN"/>
    <property type="match status" value="1"/>
</dbReference>
<feature type="domain" description="ABC transmembrane type-1" evidence="7">
    <location>
        <begin position="215"/>
        <end position="411"/>
    </location>
</feature>
<feature type="region of interest" description="Disordered" evidence="6">
    <location>
        <begin position="1"/>
        <end position="64"/>
    </location>
</feature>
<protein>
    <submittedName>
        <fullName evidence="8">ABC transporter permease</fullName>
    </submittedName>
</protein>
<dbReference type="PANTHER" id="PTHR43839">
    <property type="entry name" value="OPPC IN A BINDING PROTEIN-DEPENDENT TRANSPORT SYSTEM"/>
    <property type="match status" value="1"/>
</dbReference>
<feature type="transmembrane region" description="Helical" evidence="5">
    <location>
        <begin position="257"/>
        <end position="278"/>
    </location>
</feature>
<feature type="transmembrane region" description="Helical" evidence="5">
    <location>
        <begin position="390"/>
        <end position="410"/>
    </location>
</feature>
<reference evidence="8" key="1">
    <citation type="journal article" date="2021" name="PeerJ">
        <title>Extensive microbial diversity within the chicken gut microbiome revealed by metagenomics and culture.</title>
        <authorList>
            <person name="Gilroy R."/>
            <person name="Ravi A."/>
            <person name="Getino M."/>
            <person name="Pursley I."/>
            <person name="Horton D.L."/>
            <person name="Alikhan N.F."/>
            <person name="Baker D."/>
            <person name="Gharbi K."/>
            <person name="Hall N."/>
            <person name="Watson M."/>
            <person name="Adriaenssens E.M."/>
            <person name="Foster-Nyarko E."/>
            <person name="Jarju S."/>
            <person name="Secka A."/>
            <person name="Antonio M."/>
            <person name="Oren A."/>
            <person name="Chaudhuri R.R."/>
            <person name="La Ragione R."/>
            <person name="Hildebrand F."/>
            <person name="Pallen M.J."/>
        </authorList>
    </citation>
    <scope>NUCLEOTIDE SEQUENCE</scope>
    <source>
        <strain evidence="8">ChiGjej4B4-7305</strain>
    </source>
</reference>
<organism evidence="8 9">
    <name type="scientific">Candidatus Ruania gallistercoris</name>
    <dbReference type="NCBI Taxonomy" id="2838746"/>
    <lineage>
        <taxon>Bacteria</taxon>
        <taxon>Bacillati</taxon>
        <taxon>Actinomycetota</taxon>
        <taxon>Actinomycetes</taxon>
        <taxon>Micrococcales</taxon>
        <taxon>Ruaniaceae</taxon>
        <taxon>Ruania</taxon>
    </lineage>
</organism>
<gene>
    <name evidence="8" type="ORF">H9815_00930</name>
</gene>
<name>A0A9D2J2X4_9MICO</name>
<dbReference type="Pfam" id="PF12911">
    <property type="entry name" value="OppC_N"/>
    <property type="match status" value="1"/>
</dbReference>